<dbReference type="CDD" id="cd04301">
    <property type="entry name" value="NAT_SF"/>
    <property type="match status" value="1"/>
</dbReference>
<dbReference type="Proteomes" id="UP000031972">
    <property type="component" value="Unassembled WGS sequence"/>
</dbReference>
<dbReference type="InterPro" id="IPR000182">
    <property type="entry name" value="GNAT_dom"/>
</dbReference>
<dbReference type="EMBL" id="JXRR01000008">
    <property type="protein sequence ID" value="KIL50920.1"/>
    <property type="molecule type" value="Genomic_DNA"/>
</dbReference>
<dbReference type="SUPFAM" id="SSF55729">
    <property type="entry name" value="Acyl-CoA N-acyltransferases (Nat)"/>
    <property type="match status" value="1"/>
</dbReference>
<keyword evidence="2" id="KW-0808">Transferase</keyword>
<dbReference type="PANTHER" id="PTHR43072">
    <property type="entry name" value="N-ACETYLTRANSFERASE"/>
    <property type="match status" value="1"/>
</dbReference>
<evidence type="ECO:0000259" key="1">
    <source>
        <dbReference type="PROSITE" id="PS51186"/>
    </source>
</evidence>
<dbReference type="GO" id="GO:0016747">
    <property type="term" value="F:acyltransferase activity, transferring groups other than amino-acyl groups"/>
    <property type="evidence" value="ECO:0007669"/>
    <property type="project" value="InterPro"/>
</dbReference>
<proteinExistence type="predicted"/>
<name>A0A0C2RL03_9BACL</name>
<keyword evidence="3" id="KW-1185">Reference proteome</keyword>
<dbReference type="OrthoDB" id="9792929at2"/>
<sequence>MKIIEAAINDKDGITELFNEYRMFYGKASNKSEAALFIEERLENQDSTIFAVKKGEQFVGFVQLYPTFSSISMKRAWILNDLFVLKEARKQGVAQMLLDQALLLCKKTNAMGLSLQTAPDNLSAQKLYEKNGFKRDEEFYTYSLMC</sequence>
<dbReference type="PANTHER" id="PTHR43072:SF60">
    <property type="entry name" value="L-2,4-DIAMINOBUTYRIC ACID ACETYLTRANSFERASE"/>
    <property type="match status" value="1"/>
</dbReference>
<dbReference type="PATRIC" id="fig|220754.4.peg.821"/>
<dbReference type="PROSITE" id="PS51186">
    <property type="entry name" value="GNAT"/>
    <property type="match status" value="1"/>
</dbReference>
<evidence type="ECO:0000313" key="3">
    <source>
        <dbReference type="Proteomes" id="UP000031972"/>
    </source>
</evidence>
<protein>
    <submittedName>
        <fullName evidence="2">N-acetyltransferase</fullName>
    </submittedName>
</protein>
<reference evidence="2 3" key="1">
    <citation type="submission" date="2015-01" db="EMBL/GenBank/DDBJ databases">
        <title>Jeotgalibacillus campisalis genome sequencing.</title>
        <authorList>
            <person name="Goh K.M."/>
            <person name="Chan K.-G."/>
            <person name="Yaakop A.S."/>
            <person name="Ee R."/>
            <person name="Gan H.M."/>
            <person name="Chan C.S."/>
        </authorList>
    </citation>
    <scope>NUCLEOTIDE SEQUENCE [LARGE SCALE GENOMIC DNA]</scope>
    <source>
        <strain evidence="2 3">SF-57</strain>
    </source>
</reference>
<dbReference type="RefSeq" id="WP_041055155.1">
    <property type="nucleotide sequence ID" value="NZ_JXRR01000008.1"/>
</dbReference>
<accession>A0A0C2RL03</accession>
<dbReference type="Gene3D" id="3.40.630.30">
    <property type="match status" value="1"/>
</dbReference>
<dbReference type="Pfam" id="PF00583">
    <property type="entry name" value="Acetyltransf_1"/>
    <property type="match status" value="1"/>
</dbReference>
<dbReference type="AlphaFoldDB" id="A0A0C2RL03"/>
<feature type="domain" description="N-acetyltransferase" evidence="1">
    <location>
        <begin position="1"/>
        <end position="146"/>
    </location>
</feature>
<comment type="caution">
    <text evidence="2">The sequence shown here is derived from an EMBL/GenBank/DDBJ whole genome shotgun (WGS) entry which is preliminary data.</text>
</comment>
<dbReference type="InterPro" id="IPR016181">
    <property type="entry name" value="Acyl_CoA_acyltransferase"/>
</dbReference>
<evidence type="ECO:0000313" key="2">
    <source>
        <dbReference type="EMBL" id="KIL50920.1"/>
    </source>
</evidence>
<organism evidence="2 3">
    <name type="scientific">Jeotgalibacillus campisalis</name>
    <dbReference type="NCBI Taxonomy" id="220754"/>
    <lineage>
        <taxon>Bacteria</taxon>
        <taxon>Bacillati</taxon>
        <taxon>Bacillota</taxon>
        <taxon>Bacilli</taxon>
        <taxon>Bacillales</taxon>
        <taxon>Caryophanaceae</taxon>
        <taxon>Jeotgalibacillus</taxon>
    </lineage>
</organism>
<gene>
    <name evidence="2" type="ORF">KR50_08010</name>
</gene>